<feature type="transmembrane region" description="Helical" evidence="1">
    <location>
        <begin position="343"/>
        <end position="360"/>
    </location>
</feature>
<proteinExistence type="predicted"/>
<feature type="transmembrane region" description="Helical" evidence="1">
    <location>
        <begin position="191"/>
        <end position="213"/>
    </location>
</feature>
<evidence type="ECO:0000256" key="2">
    <source>
        <dbReference type="SAM" id="SignalP"/>
    </source>
</evidence>
<reference evidence="3" key="1">
    <citation type="submission" date="2020-06" db="EMBL/GenBank/DDBJ databases">
        <title>Paenibacillus sp. nov., isolated from soil.</title>
        <authorList>
            <person name="Seo Y.L."/>
        </authorList>
    </citation>
    <scope>NUCLEOTIDE SEQUENCE [LARGE SCALE GENOMIC DNA]</scope>
    <source>
        <strain evidence="3">JW14</strain>
    </source>
</reference>
<dbReference type="AlphaFoldDB" id="A0A850F299"/>
<keyword evidence="1" id="KW-0472">Membrane</keyword>
<organism evidence="3 4">
    <name type="scientific">Paenibacillus agri</name>
    <dbReference type="NCBI Taxonomy" id="2744309"/>
    <lineage>
        <taxon>Bacteria</taxon>
        <taxon>Bacillati</taxon>
        <taxon>Bacillota</taxon>
        <taxon>Bacilli</taxon>
        <taxon>Bacillales</taxon>
        <taxon>Paenibacillaceae</taxon>
        <taxon>Paenibacillus</taxon>
    </lineage>
</organism>
<dbReference type="InterPro" id="IPR032809">
    <property type="entry name" value="Put_HupE_UreJ"/>
</dbReference>
<feature type="chain" id="PRO_5032491377" evidence="2">
    <location>
        <begin position="30"/>
        <end position="365"/>
    </location>
</feature>
<keyword evidence="2" id="KW-0732">Signal</keyword>
<comment type="caution">
    <text evidence="3">The sequence shown here is derived from an EMBL/GenBank/DDBJ whole genome shotgun (WGS) entry which is preliminary data.</text>
</comment>
<evidence type="ECO:0000313" key="4">
    <source>
        <dbReference type="Proteomes" id="UP000564806"/>
    </source>
</evidence>
<feature type="signal peptide" evidence="2">
    <location>
        <begin position="1"/>
        <end position="29"/>
    </location>
</feature>
<protein>
    <submittedName>
        <fullName evidence="3">HupE/UreJ family protein</fullName>
    </submittedName>
</protein>
<dbReference type="EMBL" id="JABWCS010000221">
    <property type="protein sequence ID" value="NUU64161.1"/>
    <property type="molecule type" value="Genomic_DNA"/>
</dbReference>
<sequence length="365" mass="40397">MKRFFKGITIGCLLFLLSLCIVPPFSVSAHPLSVSYSTVTNTGNSVEFVYSIDLLSVTESTNVGLIDKKKLQESHETIDKWIRKMLSVKIDNVAQAGQLKSMELEDKRELGLTLVRVVYNFPNAKNGQTISLDDAMYMGNSSNYTNLLVFKEGDSVTETVLKGSERHWQAVLGEVQEGSHHSTLPGGWIDFLLLGAEHILTGYDHLLFLLALLLRKQTLKQYASIITAFTIAHSITLTLAVTGIVSVPSRFVEATIALSICYVAIENLFLKKISHRTLITFLFGLIHGLGFAGILSEMDIPKSHLAVSLVSFNAGIEVIQLTLVALLLPLLTWSQRTRYQRQGVIIASTIIALIGAFWSIERLFL</sequence>
<gene>
    <name evidence="3" type="ORF">HPT30_27805</name>
</gene>
<keyword evidence="1" id="KW-0812">Transmembrane</keyword>
<keyword evidence="1" id="KW-1133">Transmembrane helix</keyword>
<accession>A0A850F299</accession>
<feature type="transmembrane region" description="Helical" evidence="1">
    <location>
        <begin position="307"/>
        <end position="331"/>
    </location>
</feature>
<dbReference type="Proteomes" id="UP000564806">
    <property type="component" value="Unassembled WGS sequence"/>
</dbReference>
<feature type="transmembrane region" description="Helical" evidence="1">
    <location>
        <begin position="225"/>
        <end position="245"/>
    </location>
</feature>
<name>A0A850F299_9BACL</name>
<keyword evidence="4" id="KW-1185">Reference proteome</keyword>
<evidence type="ECO:0000256" key="1">
    <source>
        <dbReference type="SAM" id="Phobius"/>
    </source>
</evidence>
<dbReference type="Pfam" id="PF13795">
    <property type="entry name" value="HupE_UreJ_2"/>
    <property type="match status" value="1"/>
</dbReference>
<dbReference type="RefSeq" id="WP_175374510.1">
    <property type="nucleotide sequence ID" value="NZ_JABWCS010000221.1"/>
</dbReference>
<feature type="transmembrane region" description="Helical" evidence="1">
    <location>
        <begin position="251"/>
        <end position="270"/>
    </location>
</feature>
<feature type="transmembrane region" description="Helical" evidence="1">
    <location>
        <begin position="277"/>
        <end position="295"/>
    </location>
</feature>
<evidence type="ECO:0000313" key="3">
    <source>
        <dbReference type="EMBL" id="NUU64161.1"/>
    </source>
</evidence>